<dbReference type="Gene3D" id="3.90.1200.10">
    <property type="match status" value="1"/>
</dbReference>
<evidence type="ECO:0000259" key="1">
    <source>
        <dbReference type="Pfam" id="PF01636"/>
    </source>
</evidence>
<dbReference type="AlphaFoldDB" id="A0A1E3SCL5"/>
<dbReference type="InterPro" id="IPR002575">
    <property type="entry name" value="Aminoglycoside_PTrfase"/>
</dbReference>
<evidence type="ECO:0000313" key="2">
    <source>
        <dbReference type="EMBL" id="ODQ99896.1"/>
    </source>
</evidence>
<dbReference type="STRING" id="243061.AWC25_02635"/>
<sequence length="321" mass="36176">MSISDQLTDWLSDELATTVKVENLRRTAVGFSRENWLFDAIWDGIVHRLIARRDPSGSVLSTDRRIERAVLEALRHTDVPAPALRWADPDGNRLGRPALIMDLSPGRCDGFVLNGNAPLTERLTIAHRIYDRLADIHRVDWRAIGLGRHLANPGNQAAAAALDHWEAELEKVKFEPEPELAFVLSWLRDTVPGNEAVTLVHGDFKPGNVLLEDGDVTAVLDWETAHLGDPHEDLGWITNPLRAYEHTIAGSWEPNDLLQRWSQQTGIVVNLDRVQWWRVLANVKLMVIVLTGHHSFLQQRSDRIFPNPVPMYALLLDQIGA</sequence>
<dbReference type="SUPFAM" id="SSF56112">
    <property type="entry name" value="Protein kinase-like (PK-like)"/>
    <property type="match status" value="1"/>
</dbReference>
<name>A0A1E3SCL5_9MYCO</name>
<organism evidence="2 3">
    <name type="scientific">Mycobacterium sherrisii</name>
    <dbReference type="NCBI Taxonomy" id="243061"/>
    <lineage>
        <taxon>Bacteria</taxon>
        <taxon>Bacillati</taxon>
        <taxon>Actinomycetota</taxon>
        <taxon>Actinomycetes</taxon>
        <taxon>Mycobacteriales</taxon>
        <taxon>Mycobacteriaceae</taxon>
        <taxon>Mycobacterium</taxon>
        <taxon>Mycobacterium simiae complex</taxon>
    </lineage>
</organism>
<dbReference type="CDD" id="cd05154">
    <property type="entry name" value="ACAD10_11_N-like"/>
    <property type="match status" value="1"/>
</dbReference>
<comment type="caution">
    <text evidence="2">The sequence shown here is derived from an EMBL/GenBank/DDBJ whole genome shotgun (WGS) entry which is preliminary data.</text>
</comment>
<dbReference type="PANTHER" id="PTHR21310">
    <property type="entry name" value="AMINOGLYCOSIDE PHOSPHOTRANSFERASE-RELATED-RELATED"/>
    <property type="match status" value="1"/>
</dbReference>
<dbReference type="Pfam" id="PF01636">
    <property type="entry name" value="APH"/>
    <property type="match status" value="1"/>
</dbReference>
<dbReference type="OrthoDB" id="3806873at2"/>
<feature type="domain" description="Aminoglycoside phosphotransferase" evidence="1">
    <location>
        <begin position="36"/>
        <end position="243"/>
    </location>
</feature>
<keyword evidence="3" id="KW-1185">Reference proteome</keyword>
<accession>A0A1E3SCL5</accession>
<dbReference type="EMBL" id="MIHC01000071">
    <property type="protein sequence ID" value="ODQ99896.1"/>
    <property type="molecule type" value="Genomic_DNA"/>
</dbReference>
<gene>
    <name evidence="2" type="ORF">BHQ21_24845</name>
</gene>
<proteinExistence type="predicted"/>
<dbReference type="RefSeq" id="WP_069402936.1">
    <property type="nucleotide sequence ID" value="NZ_JACKTB010000094.1"/>
</dbReference>
<dbReference type="Gene3D" id="3.30.200.20">
    <property type="entry name" value="Phosphorylase Kinase, domain 1"/>
    <property type="match status" value="1"/>
</dbReference>
<dbReference type="InterPro" id="IPR051678">
    <property type="entry name" value="AGP_Transferase"/>
</dbReference>
<dbReference type="InterPro" id="IPR041726">
    <property type="entry name" value="ACAD10_11_N"/>
</dbReference>
<dbReference type="PANTHER" id="PTHR21310:SF57">
    <property type="entry name" value="BLR2944 PROTEIN"/>
    <property type="match status" value="1"/>
</dbReference>
<dbReference type="Proteomes" id="UP000094224">
    <property type="component" value="Unassembled WGS sequence"/>
</dbReference>
<dbReference type="InterPro" id="IPR011009">
    <property type="entry name" value="Kinase-like_dom_sf"/>
</dbReference>
<protein>
    <recommendedName>
        <fullName evidence="1">Aminoglycoside phosphotransferase domain-containing protein</fullName>
    </recommendedName>
</protein>
<evidence type="ECO:0000313" key="3">
    <source>
        <dbReference type="Proteomes" id="UP000094224"/>
    </source>
</evidence>
<reference evidence="3" key="1">
    <citation type="submission" date="2016-09" db="EMBL/GenBank/DDBJ databases">
        <authorList>
            <person name="Greninger A.L."/>
            <person name="Jerome K.R."/>
            <person name="Mcnair B."/>
            <person name="Wallis C."/>
            <person name="Fang F."/>
        </authorList>
    </citation>
    <scope>NUCLEOTIDE SEQUENCE [LARGE SCALE GENOMIC DNA]</scope>
    <source>
        <strain evidence="3">BC1_M4</strain>
    </source>
</reference>